<dbReference type="InterPro" id="IPR009597">
    <property type="entry name" value="DUF1206"/>
</dbReference>
<comment type="caution">
    <text evidence="4">The sequence shown here is derived from an EMBL/GenBank/DDBJ whole genome shotgun (WGS) entry which is preliminary data.</text>
</comment>
<feature type="transmembrane region" description="Helical" evidence="2">
    <location>
        <begin position="218"/>
        <end position="239"/>
    </location>
</feature>
<feature type="transmembrane region" description="Helical" evidence="2">
    <location>
        <begin position="354"/>
        <end position="375"/>
    </location>
</feature>
<keyword evidence="5" id="KW-1185">Reference proteome</keyword>
<feature type="region of interest" description="Disordered" evidence="1">
    <location>
        <begin position="11"/>
        <end position="45"/>
    </location>
</feature>
<dbReference type="EMBL" id="JAEKOZ010000007">
    <property type="protein sequence ID" value="MBJ3808206.1"/>
    <property type="molecule type" value="Genomic_DNA"/>
</dbReference>
<keyword evidence="2" id="KW-1133">Transmembrane helix</keyword>
<accession>A0ABS0X532</accession>
<proteinExistence type="predicted"/>
<feature type="compositionally biased region" description="Gly residues" evidence="1">
    <location>
        <begin position="11"/>
        <end position="20"/>
    </location>
</feature>
<gene>
    <name evidence="4" type="ORF">JGB26_13980</name>
</gene>
<feature type="transmembrane region" description="Helical" evidence="2">
    <location>
        <begin position="138"/>
        <end position="157"/>
    </location>
</feature>
<evidence type="ECO:0000256" key="1">
    <source>
        <dbReference type="SAM" id="MobiDB-lite"/>
    </source>
</evidence>
<organism evidence="4 5">
    <name type="scientific">Streptomyces flavofungini</name>
    <dbReference type="NCBI Taxonomy" id="68200"/>
    <lineage>
        <taxon>Bacteria</taxon>
        <taxon>Bacillati</taxon>
        <taxon>Actinomycetota</taxon>
        <taxon>Actinomycetes</taxon>
        <taxon>Kitasatosporales</taxon>
        <taxon>Streptomycetaceae</taxon>
        <taxon>Streptomyces</taxon>
    </lineage>
</organism>
<evidence type="ECO:0000259" key="3">
    <source>
        <dbReference type="Pfam" id="PF06724"/>
    </source>
</evidence>
<feature type="transmembrane region" description="Helical" evidence="2">
    <location>
        <begin position="177"/>
        <end position="197"/>
    </location>
</feature>
<feature type="domain" description="DUF1206" evidence="3">
    <location>
        <begin position="219"/>
        <end position="286"/>
    </location>
</feature>
<feature type="domain" description="DUF1206" evidence="3">
    <location>
        <begin position="136"/>
        <end position="202"/>
    </location>
</feature>
<evidence type="ECO:0000313" key="5">
    <source>
        <dbReference type="Proteomes" id="UP000634780"/>
    </source>
</evidence>
<evidence type="ECO:0000256" key="2">
    <source>
        <dbReference type="SAM" id="Phobius"/>
    </source>
</evidence>
<protein>
    <submittedName>
        <fullName evidence="4">DUF1206 domain-containing protein</fullName>
    </submittedName>
</protein>
<feature type="domain" description="DUF1206" evidence="3">
    <location>
        <begin position="311"/>
        <end position="380"/>
    </location>
</feature>
<sequence length="382" mass="39380">MPQGSALVEHLGGGLDGGTGQDQRAGAAQRGPARAPVADQDLRGRGGERRAFAEPRFVGSHAGRVPLPTVNRLLRVRRITPPYGGTRCPGRAPRAPGCREGLVTSSQAPQAQGKGRGAGSAAHAAKEETLTAAGRAGFMARGVVYVLIGALAIQMALGSGEESADRQGALDQVAEQPFGKAMLWTLAVGFGCMALWRGSRAVLTRGPERKAASRLLDGGRAIFYASVCWATAAFAAGGGQGSSGNAKSQDWTASVLKLSYGQVLVGAGGCLLIGIGVVLAVRAAMRKFLKHLDVGAMSHRTRQIVTGLGMVGGVARGTVFAAAGVFILIAAVQFDADEAKGVDATLRSFTQTPAGPWLLVAVAIGLILFGAFSFASARWRRL</sequence>
<evidence type="ECO:0000313" key="4">
    <source>
        <dbReference type="EMBL" id="MBJ3808206.1"/>
    </source>
</evidence>
<dbReference type="Pfam" id="PF06724">
    <property type="entry name" value="DUF1206"/>
    <property type="match status" value="3"/>
</dbReference>
<reference evidence="4 5" key="1">
    <citation type="submission" date="2020-12" db="EMBL/GenBank/DDBJ databases">
        <title>Streptomyces typhae sp. nov., a novel endophytic actinomycete isolated from the root of cattail pollen (Typha angustifolia L.).</title>
        <authorList>
            <person name="Peng C."/>
            <person name="Liu C."/>
        </authorList>
    </citation>
    <scope>NUCLEOTIDE SEQUENCE [LARGE SCALE GENOMIC DNA]</scope>
    <source>
        <strain evidence="4 5">JCM 4753</strain>
    </source>
</reference>
<dbReference type="Proteomes" id="UP000634780">
    <property type="component" value="Unassembled WGS sequence"/>
</dbReference>
<feature type="compositionally biased region" description="Low complexity" evidence="1">
    <location>
        <begin position="21"/>
        <end position="36"/>
    </location>
</feature>
<feature type="transmembrane region" description="Helical" evidence="2">
    <location>
        <begin position="259"/>
        <end position="283"/>
    </location>
</feature>
<keyword evidence="2" id="KW-0812">Transmembrane</keyword>
<name>A0ABS0X532_9ACTN</name>
<feature type="transmembrane region" description="Helical" evidence="2">
    <location>
        <begin position="304"/>
        <end position="334"/>
    </location>
</feature>
<keyword evidence="2" id="KW-0472">Membrane</keyword>